<sequence>MPRRPPKNPEPTTQLEFIREPLHNLREIAKQLLCLEDHICCSDRRCHDCIRKHLLYAEALAEEGAAMDLTGEYRAYLDSLARSLRAVELELFGGAAAAAAAAAMDASQRIKQMLREHRKYIVKKYGGSWVGIPVPSAYASASGQQPTGVFAKGEAAEAVAASTSSGIRYNAGTIVLAGDVHPGPSAQSAAGGSIAVRSGNTAAEASVNMGIQAVAATSTGARAVAGSGAYHTAAATGGSVSHNRPLFRPSTVHNPGNAVAFTDIAPLSAAVSGTGNGPVAVAVGDEVAAMARSEHGT</sequence>
<keyword evidence="2" id="KW-1185">Reference proteome</keyword>
<proteinExistence type="predicted"/>
<reference evidence="1 2" key="1">
    <citation type="submission" date="2023-05" db="EMBL/GenBank/DDBJ databases">
        <title>A 100% complete, gapless, phased diploid assembly of the Scenedesmus obliquus UTEX 3031 genome.</title>
        <authorList>
            <person name="Biondi T.C."/>
            <person name="Hanschen E.R."/>
            <person name="Kwon T."/>
            <person name="Eng W."/>
            <person name="Kruse C.P.S."/>
            <person name="Koehler S.I."/>
            <person name="Kunde Y."/>
            <person name="Gleasner C.D."/>
            <person name="You Mak K.T."/>
            <person name="Polle J."/>
            <person name="Hovde B.T."/>
            <person name="Starkenburg S.R."/>
        </authorList>
    </citation>
    <scope>NUCLEOTIDE SEQUENCE [LARGE SCALE GENOMIC DNA]</scope>
    <source>
        <strain evidence="1 2">DOE0152z</strain>
    </source>
</reference>
<dbReference type="Proteomes" id="UP001244341">
    <property type="component" value="Chromosome 2b"/>
</dbReference>
<accession>A0ABY8TRE8</accession>
<evidence type="ECO:0008006" key="3">
    <source>
        <dbReference type="Google" id="ProtNLM"/>
    </source>
</evidence>
<protein>
    <recommendedName>
        <fullName evidence="3">Inhibitor of growth protein N-terminal histone-binding domain-containing protein</fullName>
    </recommendedName>
</protein>
<name>A0ABY8TRE8_TETOB</name>
<organism evidence="1 2">
    <name type="scientific">Tetradesmus obliquus</name>
    <name type="common">Green alga</name>
    <name type="synonym">Acutodesmus obliquus</name>
    <dbReference type="NCBI Taxonomy" id="3088"/>
    <lineage>
        <taxon>Eukaryota</taxon>
        <taxon>Viridiplantae</taxon>
        <taxon>Chlorophyta</taxon>
        <taxon>core chlorophytes</taxon>
        <taxon>Chlorophyceae</taxon>
        <taxon>CS clade</taxon>
        <taxon>Sphaeropleales</taxon>
        <taxon>Scenedesmaceae</taxon>
        <taxon>Tetradesmus</taxon>
    </lineage>
</organism>
<evidence type="ECO:0000313" key="2">
    <source>
        <dbReference type="Proteomes" id="UP001244341"/>
    </source>
</evidence>
<dbReference type="EMBL" id="CP126209">
    <property type="protein sequence ID" value="WIA10881.1"/>
    <property type="molecule type" value="Genomic_DNA"/>
</dbReference>
<evidence type="ECO:0000313" key="1">
    <source>
        <dbReference type="EMBL" id="WIA10881.1"/>
    </source>
</evidence>
<gene>
    <name evidence="1" type="ORF">OEZ85_011047</name>
</gene>